<evidence type="ECO:0000256" key="1">
    <source>
        <dbReference type="SAM" id="Phobius"/>
    </source>
</evidence>
<keyword evidence="4" id="KW-1185">Reference proteome</keyword>
<feature type="transmembrane region" description="Helical" evidence="1">
    <location>
        <begin position="168"/>
        <end position="193"/>
    </location>
</feature>
<sequence length="206" mass="22954">MNNYLQQLEKHLTGLSPAEKDDVLEFYREYILDAGLDSEAEITQKLGRPKQLARKILADYSIKADDGADTWMDQPQQKSRHNLRLMWIILLALFATPIAIPIALVVFGLIFIGILLIGILAVVALILLATAIIGGFAALAVGFSVLFTHFATALFFIGIGLIALGSTFLILIIAKYLLSLFVQMLTNFTKFVYNKIQKRRQAKEAR</sequence>
<dbReference type="AlphaFoldDB" id="A0A0R2FU30"/>
<dbReference type="RefSeq" id="WP_057769336.1">
    <property type="nucleotide sequence ID" value="NZ_JQAT01000003.1"/>
</dbReference>
<dbReference type="STRING" id="81857.IV38_GL001371"/>
<protein>
    <recommendedName>
        <fullName evidence="6">Integral membrane protein</fullName>
    </recommendedName>
</protein>
<dbReference type="Pfam" id="PF22564">
    <property type="entry name" value="HAAS"/>
    <property type="match status" value="1"/>
</dbReference>
<feature type="transmembrane region" description="Helical" evidence="1">
    <location>
        <begin position="136"/>
        <end position="162"/>
    </location>
</feature>
<reference evidence="4 5" key="1">
    <citation type="journal article" date="2015" name="Genome Announc.">
        <title>Expanding the biotechnology potential of lactobacilli through comparative genomics of 213 strains and associated genera.</title>
        <authorList>
            <person name="Sun Z."/>
            <person name="Harris H.M."/>
            <person name="McCann A."/>
            <person name="Guo C."/>
            <person name="Argimon S."/>
            <person name="Zhang W."/>
            <person name="Yang X."/>
            <person name="Jeffery I.B."/>
            <person name="Cooney J.C."/>
            <person name="Kagawa T.F."/>
            <person name="Liu W."/>
            <person name="Song Y."/>
            <person name="Salvetti E."/>
            <person name="Wrobel A."/>
            <person name="Rasinkangas P."/>
            <person name="Parkhill J."/>
            <person name="Rea M.C."/>
            <person name="O'Sullivan O."/>
            <person name="Ritari J."/>
            <person name="Douillard F.P."/>
            <person name="Paul Ross R."/>
            <person name="Yang R."/>
            <person name="Briner A.E."/>
            <person name="Felis G.E."/>
            <person name="de Vos W.M."/>
            <person name="Barrangou R."/>
            <person name="Klaenhammer T.R."/>
            <person name="Caufield P.W."/>
            <person name="Cui Y."/>
            <person name="Zhang H."/>
            <person name="O'Toole P.W."/>
        </authorList>
    </citation>
    <scope>NUCLEOTIDE SEQUENCE [LARGE SCALE GENOMIC DNA]</scope>
    <source>
        <strain evidence="2 5">ATCC BAA-66</strain>
        <strain evidence="3 4">DSM 13344</strain>
    </source>
</reference>
<feature type="transmembrane region" description="Helical" evidence="1">
    <location>
        <begin position="85"/>
        <end position="104"/>
    </location>
</feature>
<proteinExistence type="predicted"/>
<dbReference type="OrthoDB" id="2242293at2"/>
<evidence type="ECO:0000313" key="2">
    <source>
        <dbReference type="EMBL" id="KRN28372.1"/>
    </source>
</evidence>
<accession>A0A0R2FU30</accession>
<feature type="transmembrane region" description="Helical" evidence="1">
    <location>
        <begin position="110"/>
        <end position="129"/>
    </location>
</feature>
<keyword evidence="1" id="KW-0812">Transmembrane</keyword>
<keyword evidence="1" id="KW-1133">Transmembrane helix</keyword>
<evidence type="ECO:0008006" key="6">
    <source>
        <dbReference type="Google" id="ProtNLM"/>
    </source>
</evidence>
<organism evidence="3 4">
    <name type="scientific">Lactobacillus selangorensis</name>
    <dbReference type="NCBI Taxonomy" id="81857"/>
    <lineage>
        <taxon>Bacteria</taxon>
        <taxon>Bacillati</taxon>
        <taxon>Bacillota</taxon>
        <taxon>Bacilli</taxon>
        <taxon>Lactobacillales</taxon>
        <taxon>Lactobacillaceae</taxon>
        <taxon>Lactobacillus</taxon>
    </lineage>
</organism>
<dbReference type="PATRIC" id="fig|81857.3.peg.1380"/>
<dbReference type="EMBL" id="JQAT01000003">
    <property type="protein sequence ID" value="KRN28372.1"/>
    <property type="molecule type" value="Genomic_DNA"/>
</dbReference>
<name>A0A0R2FU30_9LACO</name>
<evidence type="ECO:0000313" key="4">
    <source>
        <dbReference type="Proteomes" id="UP000051645"/>
    </source>
</evidence>
<dbReference type="Proteomes" id="UP000051645">
    <property type="component" value="Unassembled WGS sequence"/>
</dbReference>
<evidence type="ECO:0000313" key="3">
    <source>
        <dbReference type="EMBL" id="KRN31873.1"/>
    </source>
</evidence>
<gene>
    <name evidence="2" type="ORF">IV38_GL001371</name>
    <name evidence="3" type="ORF">IV40_GL001158</name>
</gene>
<keyword evidence="1" id="KW-0472">Membrane</keyword>
<dbReference type="EMBL" id="JQAZ01000003">
    <property type="protein sequence ID" value="KRN31873.1"/>
    <property type="molecule type" value="Genomic_DNA"/>
</dbReference>
<comment type="caution">
    <text evidence="3">The sequence shown here is derived from an EMBL/GenBank/DDBJ whole genome shotgun (WGS) entry which is preliminary data.</text>
</comment>
<dbReference type="Proteomes" id="UP000051751">
    <property type="component" value="Unassembled WGS sequence"/>
</dbReference>
<evidence type="ECO:0000313" key="5">
    <source>
        <dbReference type="Proteomes" id="UP000051751"/>
    </source>
</evidence>